<protein>
    <submittedName>
        <fullName evidence="1">Protein of uncharacterized function (DUF3737)</fullName>
    </submittedName>
</protein>
<gene>
    <name evidence="2" type="ORF">BFLFYP10_03781</name>
    <name evidence="1" type="ORF">ERS852461_01007</name>
</gene>
<evidence type="ECO:0000313" key="2">
    <source>
        <dbReference type="EMBL" id="VYT48241.1"/>
    </source>
</evidence>
<name>A0A174HNV3_9BACE</name>
<dbReference type="AlphaFoldDB" id="A0A174HNV3"/>
<reference evidence="2" key="2">
    <citation type="submission" date="2019-11" db="EMBL/GenBank/DDBJ databases">
        <authorList>
            <person name="Feng L."/>
        </authorList>
    </citation>
    <scope>NUCLEOTIDE SEQUENCE</scope>
    <source>
        <strain evidence="2">BfaecisLFYP10</strain>
    </source>
</reference>
<reference evidence="1 3" key="1">
    <citation type="submission" date="2015-09" db="EMBL/GenBank/DDBJ databases">
        <authorList>
            <consortium name="Pathogen Informatics"/>
        </authorList>
    </citation>
    <scope>NUCLEOTIDE SEQUENCE [LARGE SCALE GENOMIC DNA]</scope>
    <source>
        <strain evidence="1 3">2789STDY5834846</strain>
    </source>
</reference>
<sequence length="163" mass="19176">MKQIKNTHYEGERPLFASHGLYLEEVTIHAGESALKECSDIEAVNCRFEGKYPFWHNDGFVVKNCLFTEGARAALWYSKNLKMKDTLVEAPKMFREMDGVELENVQLPNALETLWYCRNVELNNVKINKGDYLFTRRRYPHQEFCIEWQLLLPILQECRNPPC</sequence>
<organism evidence="1 3">
    <name type="scientific">Bacteroides faecis</name>
    <dbReference type="NCBI Taxonomy" id="674529"/>
    <lineage>
        <taxon>Bacteria</taxon>
        <taxon>Pseudomonadati</taxon>
        <taxon>Bacteroidota</taxon>
        <taxon>Bacteroidia</taxon>
        <taxon>Bacteroidales</taxon>
        <taxon>Bacteroidaceae</taxon>
        <taxon>Bacteroides</taxon>
    </lineage>
</organism>
<accession>A0A174HNV3</accession>
<dbReference type="InterPro" id="IPR022208">
    <property type="entry name" value="DUF3737"/>
</dbReference>
<dbReference type="Proteomes" id="UP000095606">
    <property type="component" value="Unassembled WGS sequence"/>
</dbReference>
<dbReference type="EMBL" id="CACRSZ010000083">
    <property type="protein sequence ID" value="VYT48241.1"/>
    <property type="molecule type" value="Genomic_DNA"/>
</dbReference>
<evidence type="ECO:0000313" key="3">
    <source>
        <dbReference type="Proteomes" id="UP000095606"/>
    </source>
</evidence>
<dbReference type="Pfam" id="PF12541">
    <property type="entry name" value="DUF3737"/>
    <property type="match status" value="1"/>
</dbReference>
<proteinExistence type="predicted"/>
<dbReference type="EMBL" id="CZAE01000003">
    <property type="protein sequence ID" value="CUO74555.1"/>
    <property type="molecule type" value="Genomic_DNA"/>
</dbReference>
<evidence type="ECO:0000313" key="1">
    <source>
        <dbReference type="EMBL" id="CUO74555.1"/>
    </source>
</evidence>
<accession>A0A6N2X293</accession>